<reference evidence="2 3" key="1">
    <citation type="journal article" date="2018" name="Sci. Rep.">
        <title>Genomic signatures of local adaptation to the degree of environmental predictability in rotifers.</title>
        <authorList>
            <person name="Franch-Gras L."/>
            <person name="Hahn C."/>
            <person name="Garcia-Roger E.M."/>
            <person name="Carmona M.J."/>
            <person name="Serra M."/>
            <person name="Gomez A."/>
        </authorList>
    </citation>
    <scope>NUCLEOTIDE SEQUENCE [LARGE SCALE GENOMIC DNA]</scope>
    <source>
        <strain evidence="2">HYR1</strain>
    </source>
</reference>
<dbReference type="OrthoDB" id="8598182at2759"/>
<dbReference type="STRING" id="10195.A0A3M7PWF1"/>
<evidence type="ECO:0000313" key="2">
    <source>
        <dbReference type="EMBL" id="RNA03390.1"/>
    </source>
</evidence>
<keyword evidence="3" id="KW-1185">Reference proteome</keyword>
<feature type="domain" description="DET1- and DDB1-associated protein 1" evidence="1">
    <location>
        <begin position="5"/>
        <end position="64"/>
    </location>
</feature>
<accession>A0A3M7PWF1</accession>
<dbReference type="AlphaFoldDB" id="A0A3M7PWF1"/>
<evidence type="ECO:0000313" key="3">
    <source>
        <dbReference type="Proteomes" id="UP000276133"/>
    </source>
</evidence>
<name>A0A3M7PWF1_BRAPC</name>
<dbReference type="EMBL" id="REGN01008519">
    <property type="protein sequence ID" value="RNA03390.1"/>
    <property type="molecule type" value="Genomic_DNA"/>
</dbReference>
<organism evidence="2 3">
    <name type="scientific">Brachionus plicatilis</name>
    <name type="common">Marine rotifer</name>
    <name type="synonym">Brachionus muelleri</name>
    <dbReference type="NCBI Taxonomy" id="10195"/>
    <lineage>
        <taxon>Eukaryota</taxon>
        <taxon>Metazoa</taxon>
        <taxon>Spiralia</taxon>
        <taxon>Gnathifera</taxon>
        <taxon>Rotifera</taxon>
        <taxon>Eurotatoria</taxon>
        <taxon>Monogononta</taxon>
        <taxon>Pseudotrocha</taxon>
        <taxon>Ploima</taxon>
        <taxon>Brachionidae</taxon>
        <taxon>Brachionus</taxon>
    </lineage>
</organism>
<gene>
    <name evidence="2" type="ORF">BpHYR1_028823</name>
</gene>
<sequence length="120" mass="13787">MALYLKNLPSFNKENFSNFQHECSQICASKKSFLSCSSSSYDYSTEQIIVNSSCNIIIQYLEKQVYEKTSPERARKREIAGVMKTDTDELTKLQKRRKLIQNSVDYLDDSYSSVLDGSTD</sequence>
<dbReference type="InterPro" id="IPR018276">
    <property type="entry name" value="DDA1_dom"/>
</dbReference>
<protein>
    <submittedName>
        <fullName evidence="2">DET1-and DDB1-associated 1</fullName>
    </submittedName>
</protein>
<evidence type="ECO:0000259" key="1">
    <source>
        <dbReference type="Pfam" id="PF10172"/>
    </source>
</evidence>
<dbReference type="Proteomes" id="UP000276133">
    <property type="component" value="Unassembled WGS sequence"/>
</dbReference>
<dbReference type="Pfam" id="PF10172">
    <property type="entry name" value="DDA1"/>
    <property type="match status" value="1"/>
</dbReference>
<proteinExistence type="predicted"/>
<comment type="caution">
    <text evidence="2">The sequence shown here is derived from an EMBL/GenBank/DDBJ whole genome shotgun (WGS) entry which is preliminary data.</text>
</comment>